<keyword evidence="1" id="KW-1133">Transmembrane helix</keyword>
<keyword evidence="3" id="KW-1185">Reference proteome</keyword>
<feature type="transmembrane region" description="Helical" evidence="1">
    <location>
        <begin position="5"/>
        <end position="27"/>
    </location>
</feature>
<name>A0AAW5EED4_9BACI</name>
<organism evidence="2 3">
    <name type="scientific">Fredinandcohnia quinoae</name>
    <dbReference type="NCBI Taxonomy" id="2918902"/>
    <lineage>
        <taxon>Bacteria</taxon>
        <taxon>Bacillati</taxon>
        <taxon>Bacillota</taxon>
        <taxon>Bacilli</taxon>
        <taxon>Bacillales</taxon>
        <taxon>Bacillaceae</taxon>
        <taxon>Fredinandcohnia</taxon>
    </lineage>
</organism>
<dbReference type="Proteomes" id="UP001431131">
    <property type="component" value="Unassembled WGS sequence"/>
</dbReference>
<reference evidence="2" key="1">
    <citation type="submission" date="2022-02" db="EMBL/GenBank/DDBJ databases">
        <title>Fredinandcohnia quinoae sp. nov. isolated from Chenopodium quinoa seeds.</title>
        <authorList>
            <person name="Saati-Santamaria Z."/>
            <person name="Flores-Felix J.D."/>
            <person name="Igual J.M."/>
            <person name="Velazquez E."/>
            <person name="Garcia-Fraile P."/>
            <person name="Martinez-Molina E."/>
        </authorList>
    </citation>
    <scope>NUCLEOTIDE SEQUENCE</scope>
    <source>
        <strain evidence="2">SECRCQ15</strain>
    </source>
</reference>
<evidence type="ECO:0000313" key="3">
    <source>
        <dbReference type="Proteomes" id="UP001431131"/>
    </source>
</evidence>
<evidence type="ECO:0000256" key="1">
    <source>
        <dbReference type="SAM" id="Phobius"/>
    </source>
</evidence>
<keyword evidence="1" id="KW-0812">Transmembrane</keyword>
<dbReference type="AlphaFoldDB" id="A0AAW5EED4"/>
<dbReference type="RefSeq" id="WP_240257035.1">
    <property type="nucleotide sequence ID" value="NZ_JAKTTI010000034.1"/>
</dbReference>
<comment type="caution">
    <text evidence="2">The sequence shown here is derived from an EMBL/GenBank/DDBJ whole genome shotgun (WGS) entry which is preliminary data.</text>
</comment>
<proteinExistence type="predicted"/>
<protein>
    <submittedName>
        <fullName evidence="2">Uncharacterized protein</fullName>
    </submittedName>
</protein>
<evidence type="ECO:0000313" key="2">
    <source>
        <dbReference type="EMBL" id="MCH1627114.1"/>
    </source>
</evidence>
<keyword evidence="1" id="KW-0472">Membrane</keyword>
<sequence length="149" mass="16597">MKKSIITLIALIVLAVGIYFVIGLFYVKPPTPILTVEDKKVEGIQGSYCWDGLLYSVCADTSSPPEMIKNQDLKPIVVSSQSNLKIEYKNKPQENAVKVNQWLTNGNTKDVPINDNAIQLPKEKGVFVYDVSARWEKGSSSYAFVVEVK</sequence>
<dbReference type="EMBL" id="JAKTTI010000034">
    <property type="protein sequence ID" value="MCH1627114.1"/>
    <property type="molecule type" value="Genomic_DNA"/>
</dbReference>
<gene>
    <name evidence="2" type="ORF">MJG50_17415</name>
</gene>
<accession>A0AAW5EED4</accession>